<evidence type="ECO:0008006" key="5">
    <source>
        <dbReference type="Google" id="ProtNLM"/>
    </source>
</evidence>
<evidence type="ECO:0000259" key="2">
    <source>
        <dbReference type="Pfam" id="PF21787"/>
    </source>
</evidence>
<gene>
    <name evidence="3" type="ORF">OUZ56_033728</name>
</gene>
<keyword evidence="4" id="KW-1185">Reference proteome</keyword>
<dbReference type="Pfam" id="PF12017">
    <property type="entry name" value="Tnp_P_element"/>
    <property type="match status" value="1"/>
</dbReference>
<sequence>MQIIYSAGRIEILNSAELWLLSKVEGLCSKMDAFEEYLAELSEKEQLVIQAIINNSACVSKKGIRYQTHWLFECVILRIKSPKAYDHLRQGLLPLPHPDTLRRLIRGIPGTFGLNKFSIESIGNNLRGNLRCFRRGSLVWDEMTVKRAIKFSRQKMTFDGFQDFGEDVEVSAEKAGKLADHALVLMFRPYRAKWVQPIGVYATSGAASSSTLQ</sequence>
<name>A0ABQ9ZY65_9CRUS</name>
<dbReference type="Proteomes" id="UP001234178">
    <property type="component" value="Unassembled WGS sequence"/>
</dbReference>
<organism evidence="3 4">
    <name type="scientific">Daphnia magna</name>
    <dbReference type="NCBI Taxonomy" id="35525"/>
    <lineage>
        <taxon>Eukaryota</taxon>
        <taxon>Metazoa</taxon>
        <taxon>Ecdysozoa</taxon>
        <taxon>Arthropoda</taxon>
        <taxon>Crustacea</taxon>
        <taxon>Branchiopoda</taxon>
        <taxon>Diplostraca</taxon>
        <taxon>Cladocera</taxon>
        <taxon>Anomopoda</taxon>
        <taxon>Daphniidae</taxon>
        <taxon>Daphnia</taxon>
    </lineage>
</organism>
<evidence type="ECO:0000259" key="1">
    <source>
        <dbReference type="Pfam" id="PF12017"/>
    </source>
</evidence>
<evidence type="ECO:0000313" key="3">
    <source>
        <dbReference type="EMBL" id="KAK4017838.1"/>
    </source>
</evidence>
<dbReference type="Pfam" id="PF21787">
    <property type="entry name" value="TNP-like_RNaseH_N"/>
    <property type="match status" value="1"/>
</dbReference>
<dbReference type="InterPro" id="IPR048365">
    <property type="entry name" value="TNP-like_RNaseH_N"/>
</dbReference>
<reference evidence="3 4" key="1">
    <citation type="journal article" date="2023" name="Nucleic Acids Res.">
        <title>The hologenome of Daphnia magna reveals possible DNA methylation and microbiome-mediated evolution of the host genome.</title>
        <authorList>
            <person name="Chaturvedi A."/>
            <person name="Li X."/>
            <person name="Dhandapani V."/>
            <person name="Marshall H."/>
            <person name="Kissane S."/>
            <person name="Cuenca-Cambronero M."/>
            <person name="Asole G."/>
            <person name="Calvet F."/>
            <person name="Ruiz-Romero M."/>
            <person name="Marangio P."/>
            <person name="Guigo R."/>
            <person name="Rago D."/>
            <person name="Mirbahai L."/>
            <person name="Eastwood N."/>
            <person name="Colbourne J.K."/>
            <person name="Zhou J."/>
            <person name="Mallon E."/>
            <person name="Orsini L."/>
        </authorList>
    </citation>
    <scope>NUCLEOTIDE SEQUENCE [LARGE SCALE GENOMIC DNA]</scope>
    <source>
        <strain evidence="3">LRV0_1</strain>
    </source>
</reference>
<accession>A0ABQ9ZY65</accession>
<feature type="domain" description="Transposable element P transposase-like RNase H" evidence="2">
    <location>
        <begin position="112"/>
        <end position="209"/>
    </location>
</feature>
<dbReference type="InterPro" id="IPR021896">
    <property type="entry name" value="THAP9-like_HTH"/>
</dbReference>
<protein>
    <recommendedName>
        <fullName evidence="5">DUF4158 domain-containing protein</fullName>
    </recommendedName>
</protein>
<feature type="domain" description="THAP9-like helix-turn-helix" evidence="1">
    <location>
        <begin position="38"/>
        <end position="103"/>
    </location>
</feature>
<dbReference type="EMBL" id="JAOYFB010000025">
    <property type="protein sequence ID" value="KAK4017838.1"/>
    <property type="molecule type" value="Genomic_DNA"/>
</dbReference>
<comment type="caution">
    <text evidence="3">The sequence shown here is derived from an EMBL/GenBank/DDBJ whole genome shotgun (WGS) entry which is preliminary data.</text>
</comment>
<evidence type="ECO:0000313" key="4">
    <source>
        <dbReference type="Proteomes" id="UP001234178"/>
    </source>
</evidence>
<proteinExistence type="predicted"/>